<comment type="function">
    <text evidence="6">Required for efficient N-glycosylation. Necessary for maintaining optimal levels of dolichol-linked oligosaccharides. Hydrolyzes dolichyl pyrophosphate at a very high rate and dolichyl monophosphate at a much lower rate. Does not act on phosphatidate.</text>
</comment>
<dbReference type="GO" id="GO:0006487">
    <property type="term" value="P:protein N-linked glycosylation"/>
    <property type="evidence" value="ECO:0007669"/>
    <property type="project" value="UniProtKB-UniRule"/>
</dbReference>
<dbReference type="InterPro" id="IPR039667">
    <property type="entry name" value="Dolichyldiphosphatase_PAP2"/>
</dbReference>
<dbReference type="EMBL" id="JAEPQZ010000003">
    <property type="protein sequence ID" value="KAG2183299.1"/>
    <property type="molecule type" value="Genomic_DNA"/>
</dbReference>
<comment type="subcellular location">
    <subcellularLocation>
        <location evidence="6">Endoplasmic reticulum membrane</location>
        <topology evidence="6">Multi-pass membrane protein</topology>
    </subcellularLocation>
    <subcellularLocation>
        <location evidence="1">Membrane</location>
        <topology evidence="1">Multi-pass membrane protein</topology>
    </subcellularLocation>
</comment>
<organism evidence="8 9">
    <name type="scientific">Mortierella isabellina</name>
    <name type="common">Filamentous fungus</name>
    <name type="synonym">Umbelopsis isabellina</name>
    <dbReference type="NCBI Taxonomy" id="91625"/>
    <lineage>
        <taxon>Eukaryota</taxon>
        <taxon>Fungi</taxon>
        <taxon>Fungi incertae sedis</taxon>
        <taxon>Mucoromycota</taxon>
        <taxon>Mucoromycotina</taxon>
        <taxon>Umbelopsidomycetes</taxon>
        <taxon>Umbelopsidales</taxon>
        <taxon>Umbelopsidaceae</taxon>
        <taxon>Umbelopsis</taxon>
    </lineage>
</organism>
<evidence type="ECO:0000256" key="5">
    <source>
        <dbReference type="ARBA" id="ARBA00023136"/>
    </source>
</evidence>
<keyword evidence="9" id="KW-1185">Reference proteome</keyword>
<comment type="similarity">
    <text evidence="6">Belongs to the dolichyldiphosphatase family.</text>
</comment>
<dbReference type="Pfam" id="PF01569">
    <property type="entry name" value="PAP2"/>
    <property type="match status" value="1"/>
</dbReference>
<feature type="transmembrane region" description="Helical" evidence="6">
    <location>
        <begin position="25"/>
        <end position="46"/>
    </location>
</feature>
<keyword evidence="5 6" id="KW-0472">Membrane</keyword>
<dbReference type="GO" id="GO:0008610">
    <property type="term" value="P:lipid biosynthetic process"/>
    <property type="evidence" value="ECO:0007669"/>
    <property type="project" value="TreeGrafter"/>
</dbReference>
<keyword evidence="4 6" id="KW-1133">Transmembrane helix</keyword>
<dbReference type="CDD" id="cd03382">
    <property type="entry name" value="PAP2_dolichyldiphosphatase"/>
    <property type="match status" value="1"/>
</dbReference>
<evidence type="ECO:0000259" key="7">
    <source>
        <dbReference type="SMART" id="SM00014"/>
    </source>
</evidence>
<feature type="domain" description="Phosphatidic acid phosphatase type 2/haloperoxidase" evidence="7">
    <location>
        <begin position="50"/>
        <end position="163"/>
    </location>
</feature>
<evidence type="ECO:0000256" key="2">
    <source>
        <dbReference type="ARBA" id="ARBA00022692"/>
    </source>
</evidence>
<name>A0A8H7PYZ5_MORIS</name>
<comment type="catalytic activity">
    <reaction evidence="6">
        <text>a di-trans,poly-cis-dolichyl diphosphate + H2O = a di-trans,poly-cis-dolichyl phosphate + phosphate + H(+)</text>
        <dbReference type="Rhea" id="RHEA:14385"/>
        <dbReference type="Rhea" id="RHEA-COMP:19498"/>
        <dbReference type="Rhea" id="RHEA-COMP:19506"/>
        <dbReference type="ChEBI" id="CHEBI:15377"/>
        <dbReference type="ChEBI" id="CHEBI:15378"/>
        <dbReference type="ChEBI" id="CHEBI:43474"/>
        <dbReference type="ChEBI" id="CHEBI:57497"/>
        <dbReference type="ChEBI" id="CHEBI:57683"/>
        <dbReference type="EC" id="3.6.1.43"/>
    </reaction>
</comment>
<dbReference type="PANTHER" id="PTHR11247">
    <property type="entry name" value="PALMITOYL-PROTEIN THIOESTERASE/DOLICHYLDIPHOSPHATASE 1"/>
    <property type="match status" value="1"/>
</dbReference>
<feature type="transmembrane region" description="Helical" evidence="6">
    <location>
        <begin position="148"/>
        <end position="169"/>
    </location>
</feature>
<keyword evidence="2 6" id="KW-0812">Transmembrane</keyword>
<dbReference type="SMART" id="SM00014">
    <property type="entry name" value="acidPPc"/>
    <property type="match status" value="1"/>
</dbReference>
<dbReference type="UniPathway" id="UPA00378"/>
<evidence type="ECO:0000256" key="4">
    <source>
        <dbReference type="ARBA" id="ARBA00022989"/>
    </source>
</evidence>
<accession>A0A8H7PYZ5</accession>
<proteinExistence type="inferred from homology"/>
<keyword evidence="6" id="KW-0256">Endoplasmic reticulum</keyword>
<dbReference type="InterPro" id="IPR000326">
    <property type="entry name" value="PAP2/HPO"/>
</dbReference>
<evidence type="ECO:0000256" key="3">
    <source>
        <dbReference type="ARBA" id="ARBA00022801"/>
    </source>
</evidence>
<gene>
    <name evidence="8" type="ORF">INT43_006304</name>
</gene>
<dbReference type="GO" id="GO:0005789">
    <property type="term" value="C:endoplasmic reticulum membrane"/>
    <property type="evidence" value="ECO:0007669"/>
    <property type="project" value="UniProtKB-SubCell"/>
</dbReference>
<evidence type="ECO:0000313" key="9">
    <source>
        <dbReference type="Proteomes" id="UP000654370"/>
    </source>
</evidence>
<dbReference type="Gene3D" id="1.20.144.10">
    <property type="entry name" value="Phosphatidic acid phosphatase type 2/haloperoxidase"/>
    <property type="match status" value="1"/>
</dbReference>
<dbReference type="AlphaFoldDB" id="A0A8H7PYZ5"/>
<reference evidence="8" key="1">
    <citation type="submission" date="2020-12" db="EMBL/GenBank/DDBJ databases">
        <title>Metabolic potential, ecology and presence of endohyphal bacteria is reflected in genomic diversity of Mucoromycotina.</title>
        <authorList>
            <person name="Muszewska A."/>
            <person name="Okrasinska A."/>
            <person name="Steczkiewicz K."/>
            <person name="Drgas O."/>
            <person name="Orlowska M."/>
            <person name="Perlinska-Lenart U."/>
            <person name="Aleksandrzak-Piekarczyk T."/>
            <person name="Szatraj K."/>
            <person name="Zielenkiewicz U."/>
            <person name="Pilsyk S."/>
            <person name="Malc E."/>
            <person name="Mieczkowski P."/>
            <person name="Kruszewska J.S."/>
            <person name="Biernat P."/>
            <person name="Pawlowska J."/>
        </authorList>
    </citation>
    <scope>NUCLEOTIDE SEQUENCE</scope>
    <source>
        <strain evidence="8">WA0000067209</strain>
    </source>
</reference>
<evidence type="ECO:0000256" key="1">
    <source>
        <dbReference type="ARBA" id="ARBA00004141"/>
    </source>
</evidence>
<dbReference type="EC" id="3.6.1.43" evidence="6"/>
<dbReference type="OrthoDB" id="302705at2759"/>
<dbReference type="InterPro" id="IPR036938">
    <property type="entry name" value="PAP2/HPO_sf"/>
</dbReference>
<evidence type="ECO:0000313" key="8">
    <source>
        <dbReference type="EMBL" id="KAG2183299.1"/>
    </source>
</evidence>
<dbReference type="SUPFAM" id="SSF48317">
    <property type="entry name" value="Acid phosphatase/Vanadium-dependent haloperoxidase"/>
    <property type="match status" value="1"/>
</dbReference>
<comment type="caution">
    <text evidence="8">The sequence shown here is derived from an EMBL/GenBank/DDBJ whole genome shotgun (WGS) entry which is preliminary data.</text>
</comment>
<sequence>MAGIPLTSLSLTHVQFHPQDLLGELLAYITLAPLAILVFYASVIVARREVSGILFLAGQLSCEALNALLKEYLQVSRPNDHLGTGYGMPSSHSQFMAFFALQVVLYTHFNIRLDHPHIKWLLYLPTLALAALVMYSRVHLGYHSIEQVLVGCGIGMMYSVIWFSFAEYVRQLGLINWIINLPLCQSIYLRDSRSIDNVAKWEYEAWKENALGAKKKHL</sequence>
<dbReference type="Proteomes" id="UP000654370">
    <property type="component" value="Unassembled WGS sequence"/>
</dbReference>
<dbReference type="GO" id="GO:0047874">
    <property type="term" value="F:dolichyldiphosphatase activity"/>
    <property type="evidence" value="ECO:0007669"/>
    <property type="project" value="UniProtKB-UniRule"/>
</dbReference>
<protein>
    <recommendedName>
        <fullName evidence="6">Dolichyldiphosphatase</fullName>
        <ecNumber evidence="6">3.6.1.43</ecNumber>
    </recommendedName>
</protein>
<keyword evidence="3 6" id="KW-0378">Hydrolase</keyword>
<feature type="transmembrane region" description="Helical" evidence="6">
    <location>
        <begin position="121"/>
        <end position="142"/>
    </location>
</feature>
<dbReference type="PANTHER" id="PTHR11247:SF1">
    <property type="entry name" value="DOLICHYLDIPHOSPHATASE 1"/>
    <property type="match status" value="1"/>
</dbReference>
<comment type="pathway">
    <text evidence="6">Protein modification; protein glycosylation.</text>
</comment>
<evidence type="ECO:0000256" key="6">
    <source>
        <dbReference type="RuleBase" id="RU367078"/>
    </source>
</evidence>